<dbReference type="OrthoDB" id="57380at2759"/>
<comment type="caution">
    <text evidence="1">The sequence shown here is derived from an EMBL/GenBank/DDBJ whole genome shotgun (WGS) entry which is preliminary data.</text>
</comment>
<accession>A0A9K3PLF3</accession>
<dbReference type="AlphaFoldDB" id="A0A9K3PLF3"/>
<gene>
    <name evidence="1" type="ORF">IV203_011916</name>
</gene>
<dbReference type="EMBL" id="JAGRRH010000019">
    <property type="protein sequence ID" value="KAG7349319.1"/>
    <property type="molecule type" value="Genomic_DNA"/>
</dbReference>
<organism evidence="1 2">
    <name type="scientific">Nitzschia inconspicua</name>
    <dbReference type="NCBI Taxonomy" id="303405"/>
    <lineage>
        <taxon>Eukaryota</taxon>
        <taxon>Sar</taxon>
        <taxon>Stramenopiles</taxon>
        <taxon>Ochrophyta</taxon>
        <taxon>Bacillariophyta</taxon>
        <taxon>Bacillariophyceae</taxon>
        <taxon>Bacillariophycidae</taxon>
        <taxon>Bacillariales</taxon>
        <taxon>Bacillariaceae</taxon>
        <taxon>Nitzschia</taxon>
    </lineage>
</organism>
<reference evidence="1" key="2">
    <citation type="submission" date="2021-04" db="EMBL/GenBank/DDBJ databases">
        <authorList>
            <person name="Podell S."/>
        </authorList>
    </citation>
    <scope>NUCLEOTIDE SEQUENCE</scope>
    <source>
        <strain evidence="1">Hildebrandi</strain>
    </source>
</reference>
<proteinExistence type="predicted"/>
<protein>
    <submittedName>
        <fullName evidence="1">Uncharacterized protein</fullName>
    </submittedName>
</protein>
<reference evidence="1" key="1">
    <citation type="journal article" date="2021" name="Sci. Rep.">
        <title>Diploid genomic architecture of Nitzschia inconspicua, an elite biomass production diatom.</title>
        <authorList>
            <person name="Oliver A."/>
            <person name="Podell S."/>
            <person name="Pinowska A."/>
            <person name="Traller J.C."/>
            <person name="Smith S.R."/>
            <person name="McClure R."/>
            <person name="Beliaev A."/>
            <person name="Bohutskyi P."/>
            <person name="Hill E.A."/>
            <person name="Rabines A."/>
            <person name="Zheng H."/>
            <person name="Allen L.Z."/>
            <person name="Kuo A."/>
            <person name="Grigoriev I.V."/>
            <person name="Allen A.E."/>
            <person name="Hazlebeck D."/>
            <person name="Allen E.E."/>
        </authorList>
    </citation>
    <scope>NUCLEOTIDE SEQUENCE</scope>
    <source>
        <strain evidence="1">Hildebrandi</strain>
    </source>
</reference>
<name>A0A9K3PLF3_9STRA</name>
<evidence type="ECO:0000313" key="2">
    <source>
        <dbReference type="Proteomes" id="UP000693970"/>
    </source>
</evidence>
<evidence type="ECO:0000313" key="1">
    <source>
        <dbReference type="EMBL" id="KAG7349319.1"/>
    </source>
</evidence>
<dbReference type="Proteomes" id="UP000693970">
    <property type="component" value="Unassembled WGS sequence"/>
</dbReference>
<sequence>MTNIACITSYAEMERNLKNGIAFARFGAKITDWTQACDVGLAFRTTKKSKSRTTIAESCDQALKTTFNRILETHYLLGSILPNSLGRKHEAIADCVATAPRVHSAWAKRRCRLPSLRGLARPLYSQIKIQEKTREMVDGLEKERQKRGSVIEAAKCTFQMNVEAESRLQKIAVEKNSRSVELLTYEDLIRLDIKHLIPYIQVREVTDLAEPCNRLKKGTAQQAEEGQSCLLLQAKAVIGKNITTVIPEIGVM</sequence>
<keyword evidence="2" id="KW-1185">Reference proteome</keyword>